<evidence type="ECO:0000313" key="1">
    <source>
        <dbReference type="EMBL" id="AGX02881.1"/>
    </source>
</evidence>
<sequence length="139" mass="16824">MKYQLYFSLFVYEKIDYWVPLMKYFLLRSDTIEIHCWNEEKLIVEEVQSVLKGFEKTKEYDLTIFKGKITPDVVNYLSYNNIDIEGKIKWFSIFLINNTTTIFHSEHWGMEFFAPDVYKKDVAFIKSIMPVETNFHQYI</sequence>
<protein>
    <submittedName>
        <fullName evidence="1">Uncharacterized protein</fullName>
    </submittedName>
</protein>
<dbReference type="RefSeq" id="WP_022543439.1">
    <property type="nucleotide sequence ID" value="NC_022524.1"/>
</dbReference>
<dbReference type="AlphaFoldDB" id="U5L805"/>
<organism evidence="1 2">
    <name type="scientific">Bacillus infantis NRRL B-14911</name>
    <dbReference type="NCBI Taxonomy" id="1367477"/>
    <lineage>
        <taxon>Bacteria</taxon>
        <taxon>Bacillati</taxon>
        <taxon>Bacillota</taxon>
        <taxon>Bacilli</taxon>
        <taxon>Bacillales</taxon>
        <taxon>Bacillaceae</taxon>
        <taxon>Bacillus</taxon>
    </lineage>
</organism>
<dbReference type="Proteomes" id="UP000017805">
    <property type="component" value="Chromosome"/>
</dbReference>
<gene>
    <name evidence="1" type="ORF">N288_04620</name>
</gene>
<name>U5L805_9BACI</name>
<dbReference type="PATRIC" id="fig|1367477.3.peg.858"/>
<reference evidence="1 2" key="1">
    <citation type="submission" date="2013-07" db="EMBL/GenBank/DDBJ databases">
        <title>Complete genome sequence of Bacillus infantis NRRL B-14911 that has potential to induce cardiac disease by antigenic mimicry.</title>
        <authorList>
            <person name="Massilamany C."/>
            <person name="Smith T.P.L."/>
            <person name="Loy J.D."/>
            <person name="Barletta R."/>
            <person name="Reddy J."/>
        </authorList>
    </citation>
    <scope>NUCLEOTIDE SEQUENCE [LARGE SCALE GENOMIC DNA]</scope>
    <source>
        <strain evidence="1 2">NRRL B-14911</strain>
    </source>
</reference>
<keyword evidence="2" id="KW-1185">Reference proteome</keyword>
<dbReference type="OrthoDB" id="2058201at2"/>
<dbReference type="STRING" id="1367477.N288_04620"/>
<dbReference type="HOGENOM" id="CLU_115837_0_0_9"/>
<dbReference type="KEGG" id="bif:N288_04620"/>
<proteinExistence type="predicted"/>
<dbReference type="EMBL" id="CP006643">
    <property type="protein sequence ID" value="AGX02881.1"/>
    <property type="molecule type" value="Genomic_DNA"/>
</dbReference>
<evidence type="ECO:0000313" key="2">
    <source>
        <dbReference type="Proteomes" id="UP000017805"/>
    </source>
</evidence>
<accession>U5L805</accession>